<proteinExistence type="predicted"/>
<name>A0A3L6FMQ9_MAIZE</name>
<sequence>MQYRMSYSMHV</sequence>
<accession>A0A3L6FMQ9</accession>
<reference evidence="1 2" key="1">
    <citation type="journal article" date="2018" name="Nat. Genet.">
        <title>Extensive intraspecific gene order and gene structural variations between Mo17 and other maize genomes.</title>
        <authorList>
            <person name="Sun S."/>
            <person name="Zhou Y."/>
            <person name="Chen J."/>
            <person name="Shi J."/>
            <person name="Zhao H."/>
            <person name="Zhao H."/>
            <person name="Song W."/>
            <person name="Zhang M."/>
            <person name="Cui Y."/>
            <person name="Dong X."/>
            <person name="Liu H."/>
            <person name="Ma X."/>
            <person name="Jiao Y."/>
            <person name="Wang B."/>
            <person name="Wei X."/>
            <person name="Stein J.C."/>
            <person name="Glaubitz J.C."/>
            <person name="Lu F."/>
            <person name="Yu G."/>
            <person name="Liang C."/>
            <person name="Fengler K."/>
            <person name="Li B."/>
            <person name="Rafalski A."/>
            <person name="Schnable P.S."/>
            <person name="Ware D.H."/>
            <person name="Buckler E.S."/>
            <person name="Lai J."/>
        </authorList>
    </citation>
    <scope>NUCLEOTIDE SEQUENCE [LARGE SCALE GENOMIC DNA]</scope>
    <source>
        <strain evidence="2">cv. Missouri 17</strain>
        <tissue evidence="1">Seedling</tissue>
    </source>
</reference>
<evidence type="ECO:0000313" key="2">
    <source>
        <dbReference type="Proteomes" id="UP000251960"/>
    </source>
</evidence>
<protein>
    <submittedName>
        <fullName evidence="1">Uncharacterized protein</fullName>
    </submittedName>
</protein>
<organism evidence="1 2">
    <name type="scientific">Zea mays</name>
    <name type="common">Maize</name>
    <dbReference type="NCBI Taxonomy" id="4577"/>
    <lineage>
        <taxon>Eukaryota</taxon>
        <taxon>Viridiplantae</taxon>
        <taxon>Streptophyta</taxon>
        <taxon>Embryophyta</taxon>
        <taxon>Tracheophyta</taxon>
        <taxon>Spermatophyta</taxon>
        <taxon>Magnoliopsida</taxon>
        <taxon>Liliopsida</taxon>
        <taxon>Poales</taxon>
        <taxon>Poaceae</taxon>
        <taxon>PACMAD clade</taxon>
        <taxon>Panicoideae</taxon>
        <taxon>Andropogonodae</taxon>
        <taxon>Andropogoneae</taxon>
        <taxon>Tripsacinae</taxon>
        <taxon>Zea</taxon>
    </lineage>
</organism>
<comment type="caution">
    <text evidence="1">The sequence shown here is derived from an EMBL/GenBank/DDBJ whole genome shotgun (WGS) entry which is preliminary data.</text>
</comment>
<gene>
    <name evidence="1" type="ORF">Zm00014a_007448</name>
</gene>
<evidence type="ECO:0000313" key="1">
    <source>
        <dbReference type="EMBL" id="PWZ32997.1"/>
    </source>
</evidence>
<dbReference type="EMBL" id="NCVQ01000004">
    <property type="protein sequence ID" value="PWZ32997.1"/>
    <property type="molecule type" value="Genomic_DNA"/>
</dbReference>
<dbReference type="Proteomes" id="UP000251960">
    <property type="component" value="Chromosome 3"/>
</dbReference>